<dbReference type="CDD" id="cd08432">
    <property type="entry name" value="PBP2_GcdR_TrpI_HvrB_AmpR_like"/>
    <property type="match status" value="1"/>
</dbReference>
<reference evidence="6" key="1">
    <citation type="submission" date="2020-12" db="EMBL/GenBank/DDBJ databases">
        <title>Oil enriched cultivation method for isolating marine PHA-producing bacteria.</title>
        <authorList>
            <person name="Zheng W."/>
            <person name="Yu S."/>
            <person name="Huang Y."/>
        </authorList>
    </citation>
    <scope>NUCLEOTIDE SEQUENCE</scope>
    <source>
        <strain evidence="6">SY-2-12</strain>
    </source>
</reference>
<keyword evidence="4" id="KW-0804">Transcription</keyword>
<dbReference type="SUPFAM" id="SSF53850">
    <property type="entry name" value="Periplasmic binding protein-like II"/>
    <property type="match status" value="1"/>
</dbReference>
<dbReference type="GO" id="GO:0003700">
    <property type="term" value="F:DNA-binding transcription factor activity"/>
    <property type="evidence" value="ECO:0007669"/>
    <property type="project" value="InterPro"/>
</dbReference>
<dbReference type="Gene3D" id="1.10.10.10">
    <property type="entry name" value="Winged helix-like DNA-binding domain superfamily/Winged helix DNA-binding domain"/>
    <property type="match status" value="1"/>
</dbReference>
<evidence type="ECO:0000256" key="4">
    <source>
        <dbReference type="ARBA" id="ARBA00023163"/>
    </source>
</evidence>
<evidence type="ECO:0000313" key="7">
    <source>
        <dbReference type="Proteomes" id="UP000664096"/>
    </source>
</evidence>
<evidence type="ECO:0000259" key="5">
    <source>
        <dbReference type="PROSITE" id="PS50931"/>
    </source>
</evidence>
<evidence type="ECO:0000256" key="2">
    <source>
        <dbReference type="ARBA" id="ARBA00023015"/>
    </source>
</evidence>
<dbReference type="SUPFAM" id="SSF46785">
    <property type="entry name" value="Winged helix' DNA-binding domain"/>
    <property type="match status" value="1"/>
</dbReference>
<dbReference type="Gene3D" id="3.40.190.10">
    <property type="entry name" value="Periplasmic binding protein-like II"/>
    <property type="match status" value="2"/>
</dbReference>
<dbReference type="EMBL" id="JAEKJZ010000007">
    <property type="protein sequence ID" value="MBN9673694.1"/>
    <property type="molecule type" value="Genomic_DNA"/>
</dbReference>
<dbReference type="PRINTS" id="PR00039">
    <property type="entry name" value="HTHLYSR"/>
</dbReference>
<protein>
    <submittedName>
        <fullName evidence="6">LysR family transcriptional regulator</fullName>
    </submittedName>
</protein>
<accession>A0A939J7C8</accession>
<keyword evidence="2" id="KW-0805">Transcription regulation</keyword>
<gene>
    <name evidence="6" type="ORF">JF539_25285</name>
</gene>
<dbReference type="InterPro" id="IPR000847">
    <property type="entry name" value="LysR_HTH_N"/>
</dbReference>
<dbReference type="Pfam" id="PF00126">
    <property type="entry name" value="HTH_1"/>
    <property type="match status" value="1"/>
</dbReference>
<keyword evidence="3" id="KW-0238">DNA-binding</keyword>
<dbReference type="InterPro" id="IPR036388">
    <property type="entry name" value="WH-like_DNA-bd_sf"/>
</dbReference>
<evidence type="ECO:0000256" key="3">
    <source>
        <dbReference type="ARBA" id="ARBA00023125"/>
    </source>
</evidence>
<dbReference type="GO" id="GO:0006351">
    <property type="term" value="P:DNA-templated transcription"/>
    <property type="evidence" value="ECO:0007669"/>
    <property type="project" value="TreeGrafter"/>
</dbReference>
<feature type="domain" description="HTH lysR-type" evidence="5">
    <location>
        <begin position="5"/>
        <end position="62"/>
    </location>
</feature>
<evidence type="ECO:0000313" key="6">
    <source>
        <dbReference type="EMBL" id="MBN9673694.1"/>
    </source>
</evidence>
<comment type="caution">
    <text evidence="6">The sequence shown here is derived from an EMBL/GenBank/DDBJ whole genome shotgun (WGS) entry which is preliminary data.</text>
</comment>
<dbReference type="Pfam" id="PF03466">
    <property type="entry name" value="LysR_substrate"/>
    <property type="match status" value="1"/>
</dbReference>
<dbReference type="PANTHER" id="PTHR30537">
    <property type="entry name" value="HTH-TYPE TRANSCRIPTIONAL REGULATOR"/>
    <property type="match status" value="1"/>
</dbReference>
<dbReference type="InterPro" id="IPR036390">
    <property type="entry name" value="WH_DNA-bd_sf"/>
</dbReference>
<sequence length="308" mass="35084">MRRLPPLKALHAFEAAARHESVTKAADELNVSHSAISQQIKLLEHYFNQKLFRKKGNGLELMPKARNYLQDIKQSLDLIAVASENLSSSGVLNRVRVNATPTFTTQWLIPRTADFQRAFPRIEVRIETSTTDELRMEAENNDLIIRRYSMKQSGMECVRILDDETIAVISPGLLSGNHIEEPADLLNYNLLHIRSRISAWPNWFKKAGIEASRTLKGQVFDHILMSIAAARNGAGICLTPRIFVEEELRDNRLVNLCPDITVVGSGFYALYDGQNRSIRNIEKLIDWLTRRSPDSRPNDADIEWELYS</sequence>
<dbReference type="InterPro" id="IPR005119">
    <property type="entry name" value="LysR_subst-bd"/>
</dbReference>
<organism evidence="6 7">
    <name type="scientific">Roseibium aggregatum</name>
    <dbReference type="NCBI Taxonomy" id="187304"/>
    <lineage>
        <taxon>Bacteria</taxon>
        <taxon>Pseudomonadati</taxon>
        <taxon>Pseudomonadota</taxon>
        <taxon>Alphaproteobacteria</taxon>
        <taxon>Hyphomicrobiales</taxon>
        <taxon>Stappiaceae</taxon>
        <taxon>Roseibium</taxon>
    </lineage>
</organism>
<dbReference type="InterPro" id="IPR058163">
    <property type="entry name" value="LysR-type_TF_proteobact-type"/>
</dbReference>
<dbReference type="GO" id="GO:0043565">
    <property type="term" value="F:sequence-specific DNA binding"/>
    <property type="evidence" value="ECO:0007669"/>
    <property type="project" value="TreeGrafter"/>
</dbReference>
<comment type="similarity">
    <text evidence="1">Belongs to the LysR transcriptional regulatory family.</text>
</comment>
<evidence type="ECO:0000256" key="1">
    <source>
        <dbReference type="ARBA" id="ARBA00009437"/>
    </source>
</evidence>
<dbReference type="RefSeq" id="WP_207143752.1">
    <property type="nucleotide sequence ID" value="NZ_JAEKJZ010000007.1"/>
</dbReference>
<dbReference type="PANTHER" id="PTHR30537:SF26">
    <property type="entry name" value="GLYCINE CLEAVAGE SYSTEM TRANSCRIPTIONAL ACTIVATOR"/>
    <property type="match status" value="1"/>
</dbReference>
<dbReference type="Proteomes" id="UP000664096">
    <property type="component" value="Unassembled WGS sequence"/>
</dbReference>
<dbReference type="AlphaFoldDB" id="A0A939J7C8"/>
<name>A0A939J7C8_9HYPH</name>
<proteinExistence type="inferred from homology"/>
<dbReference type="PROSITE" id="PS50931">
    <property type="entry name" value="HTH_LYSR"/>
    <property type="match status" value="1"/>
</dbReference>